<dbReference type="AlphaFoldDB" id="A0A1C3NWN4"/>
<reference evidence="3" key="1">
    <citation type="submission" date="2016-02" db="EMBL/GenBank/DDBJ databases">
        <authorList>
            <person name="Wibberg D."/>
        </authorList>
    </citation>
    <scope>NUCLEOTIDE SEQUENCE [LARGE SCALE GENOMIC DNA]</scope>
</reference>
<feature type="transmembrane region" description="Helical" evidence="1">
    <location>
        <begin position="101"/>
        <end position="118"/>
    </location>
</feature>
<dbReference type="EMBL" id="FLUV01000805">
    <property type="protein sequence ID" value="SBW21194.1"/>
    <property type="molecule type" value="Genomic_DNA"/>
</dbReference>
<evidence type="ECO:0008006" key="4">
    <source>
        <dbReference type="Google" id="ProtNLM"/>
    </source>
</evidence>
<evidence type="ECO:0000313" key="2">
    <source>
        <dbReference type="EMBL" id="SBW21194.1"/>
    </source>
</evidence>
<organism evidence="2 3">
    <name type="scientific">Candidatus Protofrankia californiensis</name>
    <dbReference type="NCBI Taxonomy" id="1839754"/>
    <lineage>
        <taxon>Bacteria</taxon>
        <taxon>Bacillati</taxon>
        <taxon>Actinomycetota</taxon>
        <taxon>Actinomycetes</taxon>
        <taxon>Frankiales</taxon>
        <taxon>Frankiaceae</taxon>
        <taxon>Protofrankia</taxon>
    </lineage>
</organism>
<protein>
    <recommendedName>
        <fullName evidence="4">DUF3618 domain-containing protein</fullName>
    </recommendedName>
</protein>
<keyword evidence="3" id="KW-1185">Reference proteome</keyword>
<proteinExistence type="predicted"/>
<evidence type="ECO:0000256" key="1">
    <source>
        <dbReference type="SAM" id="Phobius"/>
    </source>
</evidence>
<accession>A0A1C3NWN4</accession>
<sequence>MPQDPAAIQQQIENTRAELAVTLDAIAELVSPRRVAERTGEQIRGRVAELRQKVIAGSFGAPAALSADSGTAGNGFGGPADRQELSAGFDSGLVVQRTVRWDRVAAAGGGVLVLLVGVRRRRRRRRRGAA</sequence>
<gene>
    <name evidence="2" type="ORF">FDG2_1937</name>
</gene>
<evidence type="ECO:0000313" key="3">
    <source>
        <dbReference type="Proteomes" id="UP000199013"/>
    </source>
</evidence>
<name>A0A1C3NWN4_9ACTN</name>
<dbReference type="Proteomes" id="UP000199013">
    <property type="component" value="Unassembled WGS sequence"/>
</dbReference>
<keyword evidence="1" id="KW-1133">Transmembrane helix</keyword>
<dbReference type="Pfam" id="PF12277">
    <property type="entry name" value="DUF3618"/>
    <property type="match status" value="1"/>
</dbReference>
<keyword evidence="1" id="KW-0472">Membrane</keyword>
<dbReference type="InterPro" id="IPR022062">
    <property type="entry name" value="DUF3618"/>
</dbReference>
<keyword evidence="1" id="KW-0812">Transmembrane</keyword>